<dbReference type="AlphaFoldDB" id="A0A1Y2HUX5"/>
<proteinExistence type="predicted"/>
<evidence type="ECO:0000313" key="2">
    <source>
        <dbReference type="Proteomes" id="UP000193411"/>
    </source>
</evidence>
<evidence type="ECO:0000313" key="1">
    <source>
        <dbReference type="EMBL" id="ORZ38400.1"/>
    </source>
</evidence>
<dbReference type="Proteomes" id="UP000193411">
    <property type="component" value="Unassembled WGS sequence"/>
</dbReference>
<name>A0A1Y2HUX5_9FUNG</name>
<keyword evidence="2" id="KW-1185">Reference proteome</keyword>
<gene>
    <name evidence="1" type="ORF">BCR44DRAFT_43238</name>
</gene>
<protein>
    <submittedName>
        <fullName evidence="1">Uncharacterized protein</fullName>
    </submittedName>
</protein>
<organism evidence="1 2">
    <name type="scientific">Catenaria anguillulae PL171</name>
    <dbReference type="NCBI Taxonomy" id="765915"/>
    <lineage>
        <taxon>Eukaryota</taxon>
        <taxon>Fungi</taxon>
        <taxon>Fungi incertae sedis</taxon>
        <taxon>Blastocladiomycota</taxon>
        <taxon>Blastocladiomycetes</taxon>
        <taxon>Blastocladiales</taxon>
        <taxon>Catenariaceae</taxon>
        <taxon>Catenaria</taxon>
    </lineage>
</organism>
<accession>A0A1Y2HUX5</accession>
<sequence length="179" mass="19840">MLIGPPTQRSASVLSASRSWKSLVTKGNCSTSSVVTRKSRRFATQGHLRCDSESVHVIAACVVGQLALVMIDRLDLPICLLWMCFFSHLIQTVDLALHLKSRWLRQRGSWHVPATIRDMCAIYEPGGALSEWGPVHRNHAHTIRAKALKAWMVQMVQFVAVRLRSGTCSQGMGCCQASL</sequence>
<reference evidence="1 2" key="1">
    <citation type="submission" date="2016-07" db="EMBL/GenBank/DDBJ databases">
        <title>Pervasive Adenine N6-methylation of Active Genes in Fungi.</title>
        <authorList>
            <consortium name="DOE Joint Genome Institute"/>
            <person name="Mondo S.J."/>
            <person name="Dannebaum R.O."/>
            <person name="Kuo R.C."/>
            <person name="Labutti K."/>
            <person name="Haridas S."/>
            <person name="Kuo A."/>
            <person name="Salamov A."/>
            <person name="Ahrendt S.R."/>
            <person name="Lipzen A."/>
            <person name="Sullivan W."/>
            <person name="Andreopoulos W.B."/>
            <person name="Clum A."/>
            <person name="Lindquist E."/>
            <person name="Daum C."/>
            <person name="Ramamoorthy G.K."/>
            <person name="Gryganskyi A."/>
            <person name="Culley D."/>
            <person name="Magnuson J.K."/>
            <person name="James T.Y."/>
            <person name="O'Malley M.A."/>
            <person name="Stajich J.E."/>
            <person name="Spatafora J.W."/>
            <person name="Visel A."/>
            <person name="Grigoriev I.V."/>
        </authorList>
    </citation>
    <scope>NUCLEOTIDE SEQUENCE [LARGE SCALE GENOMIC DNA]</scope>
    <source>
        <strain evidence="1 2">PL171</strain>
    </source>
</reference>
<dbReference type="EMBL" id="MCFL01000009">
    <property type="protein sequence ID" value="ORZ38400.1"/>
    <property type="molecule type" value="Genomic_DNA"/>
</dbReference>
<comment type="caution">
    <text evidence="1">The sequence shown here is derived from an EMBL/GenBank/DDBJ whole genome shotgun (WGS) entry which is preliminary data.</text>
</comment>